<gene>
    <name evidence="8" type="primary">der</name>
    <name evidence="12" type="ORF">HGH92_05155</name>
</gene>
<dbReference type="RefSeq" id="WP_168869680.1">
    <property type="nucleotide sequence ID" value="NZ_JABAIA010000001.1"/>
</dbReference>
<dbReference type="EMBL" id="JABAIA010000001">
    <property type="protein sequence ID" value="NLR63690.1"/>
    <property type="molecule type" value="Genomic_DNA"/>
</dbReference>
<dbReference type="FunFam" id="3.40.50.300:FF:000040">
    <property type="entry name" value="GTPase Der"/>
    <property type="match status" value="1"/>
</dbReference>
<dbReference type="InterPro" id="IPR006073">
    <property type="entry name" value="GTP-bd"/>
</dbReference>
<evidence type="ECO:0000256" key="9">
    <source>
        <dbReference type="PROSITE-ProRule" id="PRU01049"/>
    </source>
</evidence>
<keyword evidence="5 8" id="KW-0547">Nucleotide-binding</keyword>
<organism evidence="12 13">
    <name type="scientific">Chitinophaga varians</name>
    <dbReference type="NCBI Taxonomy" id="2202339"/>
    <lineage>
        <taxon>Bacteria</taxon>
        <taxon>Pseudomonadati</taxon>
        <taxon>Bacteroidota</taxon>
        <taxon>Chitinophagia</taxon>
        <taxon>Chitinophagales</taxon>
        <taxon>Chitinophagaceae</taxon>
        <taxon>Chitinophaga</taxon>
    </lineage>
</organism>
<dbReference type="HAMAP" id="MF_00195">
    <property type="entry name" value="GTPase_Der"/>
    <property type="match status" value="1"/>
</dbReference>
<keyword evidence="6 8" id="KW-0342">GTP-binding</keyword>
<dbReference type="PRINTS" id="PR00326">
    <property type="entry name" value="GTP1OBG"/>
</dbReference>
<dbReference type="SUPFAM" id="SSF52540">
    <property type="entry name" value="P-loop containing nucleoside triphosphate hydrolases"/>
    <property type="match status" value="2"/>
</dbReference>
<dbReference type="PIRSF" id="PIRSF006485">
    <property type="entry name" value="GTP-binding_EngA"/>
    <property type="match status" value="1"/>
</dbReference>
<evidence type="ECO:0000313" key="13">
    <source>
        <dbReference type="Proteomes" id="UP000570474"/>
    </source>
</evidence>
<proteinExistence type="inferred from homology"/>
<dbReference type="GO" id="GO:0005525">
    <property type="term" value="F:GTP binding"/>
    <property type="evidence" value="ECO:0007669"/>
    <property type="project" value="UniProtKB-UniRule"/>
</dbReference>
<keyword evidence="3 8" id="KW-0690">Ribosome biogenesis</keyword>
<comment type="similarity">
    <text evidence="1 8 9 10">Belongs to the TRAFAC class TrmE-Era-EngA-EngB-Septin-like GTPase superfamily. EngA (Der) GTPase family.</text>
</comment>
<dbReference type="Gene3D" id="3.30.300.20">
    <property type="match status" value="1"/>
</dbReference>
<dbReference type="AlphaFoldDB" id="A0A847RCA3"/>
<evidence type="ECO:0000259" key="11">
    <source>
        <dbReference type="PROSITE" id="PS51712"/>
    </source>
</evidence>
<sequence length="437" mass="49233">MAGFTVAIVGRPNVGKSTLFNRLLEQRRAIVDDQSGVTRDRQYGIADWNGKSFNVIDTGGFVTNSDDVFEREIRKQAKVAMDEANVLIFMTDVTTGITDLDTDVANLLRRTSKPVYLVVNKVDNAQRQLEANEFYSLGFERTYFLSSMSGSGTGELLDDVVSHITDDMDDPNLEADVPKIAIIGQPNVGKSSLLNALVGADRNIVSDIAGTTRDTIHTRYNMYQKDFILIDTAGIRRKQKVNEDLEFYSVIRAIKAVDEADVVMLLLDAEKGITAQDLSIFSLAARKGKGVVVLVNKWDLVEKSTNTARDYEKELKNRLAPFSDVPIIFTSVVEKQRIFKAIETALEVYENRLRRVQTARLNEVMLKAIEAYHPPVVRGVPIRIKYVTQLPTHTPAFAFFCNLPDDVKTPYRNYLENQLRTNFNFSGVPVKIFFRKK</sequence>
<keyword evidence="4 10" id="KW-0677">Repeat</keyword>
<dbReference type="InterPro" id="IPR015946">
    <property type="entry name" value="KH_dom-like_a/b"/>
</dbReference>
<dbReference type="PANTHER" id="PTHR43834">
    <property type="entry name" value="GTPASE DER"/>
    <property type="match status" value="1"/>
</dbReference>
<feature type="binding site" evidence="8">
    <location>
        <begin position="57"/>
        <end position="61"/>
    </location>
    <ligand>
        <name>GTP</name>
        <dbReference type="ChEBI" id="CHEBI:37565"/>
        <label>1</label>
    </ligand>
</feature>
<dbReference type="FunFam" id="3.30.300.20:FF:000004">
    <property type="entry name" value="GTPase Der"/>
    <property type="match status" value="1"/>
</dbReference>
<dbReference type="InterPro" id="IPR031166">
    <property type="entry name" value="G_ENGA"/>
</dbReference>
<evidence type="ECO:0000256" key="3">
    <source>
        <dbReference type="ARBA" id="ARBA00022517"/>
    </source>
</evidence>
<dbReference type="Pfam" id="PF01926">
    <property type="entry name" value="MMR_HSR1"/>
    <property type="match status" value="2"/>
</dbReference>
<comment type="caution">
    <text evidence="12">The sequence shown here is derived from an EMBL/GenBank/DDBJ whole genome shotgun (WGS) entry which is preliminary data.</text>
</comment>
<evidence type="ECO:0000313" key="12">
    <source>
        <dbReference type="EMBL" id="NLR63690.1"/>
    </source>
</evidence>
<evidence type="ECO:0000256" key="5">
    <source>
        <dbReference type="ARBA" id="ARBA00022741"/>
    </source>
</evidence>
<feature type="binding site" evidence="8">
    <location>
        <begin position="120"/>
        <end position="123"/>
    </location>
    <ligand>
        <name>GTP</name>
        <dbReference type="ChEBI" id="CHEBI:37565"/>
        <label>1</label>
    </ligand>
</feature>
<dbReference type="Gene3D" id="3.40.50.300">
    <property type="entry name" value="P-loop containing nucleotide triphosphate hydrolases"/>
    <property type="match status" value="2"/>
</dbReference>
<feature type="domain" description="EngA-type G" evidence="11">
    <location>
        <begin position="4"/>
        <end position="168"/>
    </location>
</feature>
<dbReference type="InterPro" id="IPR016484">
    <property type="entry name" value="GTPase_Der"/>
</dbReference>
<dbReference type="CDD" id="cd01894">
    <property type="entry name" value="EngA1"/>
    <property type="match status" value="1"/>
</dbReference>
<feature type="binding site" evidence="8">
    <location>
        <begin position="10"/>
        <end position="17"/>
    </location>
    <ligand>
        <name>GTP</name>
        <dbReference type="ChEBI" id="CHEBI:37565"/>
        <label>1</label>
    </ligand>
</feature>
<evidence type="ECO:0000256" key="8">
    <source>
        <dbReference type="HAMAP-Rule" id="MF_00195"/>
    </source>
</evidence>
<feature type="binding site" evidence="8">
    <location>
        <begin position="231"/>
        <end position="235"/>
    </location>
    <ligand>
        <name>GTP</name>
        <dbReference type="ChEBI" id="CHEBI:37565"/>
        <label>2</label>
    </ligand>
</feature>
<dbReference type="NCBIfam" id="TIGR00231">
    <property type="entry name" value="small_GTP"/>
    <property type="match status" value="2"/>
</dbReference>
<protein>
    <recommendedName>
        <fullName evidence="2 8">GTPase Der</fullName>
    </recommendedName>
    <alternativeName>
        <fullName evidence="7 8">GTP-binding protein EngA</fullName>
    </alternativeName>
</protein>
<dbReference type="GO" id="GO:0043022">
    <property type="term" value="F:ribosome binding"/>
    <property type="evidence" value="ECO:0007669"/>
    <property type="project" value="TreeGrafter"/>
</dbReference>
<dbReference type="Proteomes" id="UP000570474">
    <property type="component" value="Unassembled WGS sequence"/>
</dbReference>
<keyword evidence="13" id="KW-1185">Reference proteome</keyword>
<evidence type="ECO:0000256" key="1">
    <source>
        <dbReference type="ARBA" id="ARBA00008279"/>
    </source>
</evidence>
<accession>A0A847RCA3</accession>
<dbReference type="InterPro" id="IPR005225">
    <property type="entry name" value="Small_GTP-bd"/>
</dbReference>
<dbReference type="Pfam" id="PF14714">
    <property type="entry name" value="KH_dom-like"/>
    <property type="match status" value="1"/>
</dbReference>
<reference evidence="12 13" key="1">
    <citation type="submission" date="2020-04" db="EMBL/GenBank/DDBJ databases">
        <authorList>
            <person name="Yin C."/>
        </authorList>
    </citation>
    <scope>NUCLEOTIDE SEQUENCE [LARGE SCALE GENOMIC DNA]</scope>
    <source>
        <strain evidence="12 13">Ae27</strain>
    </source>
</reference>
<dbReference type="InterPro" id="IPR027417">
    <property type="entry name" value="P-loop_NTPase"/>
</dbReference>
<evidence type="ECO:0000256" key="4">
    <source>
        <dbReference type="ARBA" id="ARBA00022737"/>
    </source>
</evidence>
<dbReference type="NCBIfam" id="TIGR03594">
    <property type="entry name" value="GTPase_EngA"/>
    <property type="match status" value="1"/>
</dbReference>
<evidence type="ECO:0000256" key="7">
    <source>
        <dbReference type="ARBA" id="ARBA00032345"/>
    </source>
</evidence>
<feature type="binding site" evidence="8">
    <location>
        <begin position="296"/>
        <end position="299"/>
    </location>
    <ligand>
        <name>GTP</name>
        <dbReference type="ChEBI" id="CHEBI:37565"/>
        <label>2</label>
    </ligand>
</feature>
<dbReference type="FunFam" id="3.40.50.300:FF:000953">
    <property type="entry name" value="GTPase Der"/>
    <property type="match status" value="1"/>
</dbReference>
<evidence type="ECO:0000256" key="2">
    <source>
        <dbReference type="ARBA" id="ARBA00020953"/>
    </source>
</evidence>
<dbReference type="InterPro" id="IPR032859">
    <property type="entry name" value="KH_dom-like"/>
</dbReference>
<dbReference type="PROSITE" id="PS51712">
    <property type="entry name" value="G_ENGA"/>
    <property type="match status" value="2"/>
</dbReference>
<evidence type="ECO:0000256" key="10">
    <source>
        <dbReference type="RuleBase" id="RU004481"/>
    </source>
</evidence>
<feature type="binding site" evidence="8">
    <location>
        <begin position="184"/>
        <end position="191"/>
    </location>
    <ligand>
        <name>GTP</name>
        <dbReference type="ChEBI" id="CHEBI:37565"/>
        <label>2</label>
    </ligand>
</feature>
<evidence type="ECO:0000256" key="6">
    <source>
        <dbReference type="ARBA" id="ARBA00023134"/>
    </source>
</evidence>
<comment type="subunit">
    <text evidence="8">Associates with the 50S ribosomal subunit.</text>
</comment>
<feature type="domain" description="EngA-type G" evidence="11">
    <location>
        <begin position="178"/>
        <end position="353"/>
    </location>
</feature>
<dbReference type="GO" id="GO:0042254">
    <property type="term" value="P:ribosome biogenesis"/>
    <property type="evidence" value="ECO:0007669"/>
    <property type="project" value="UniProtKB-KW"/>
</dbReference>
<name>A0A847RCA3_9BACT</name>
<dbReference type="PANTHER" id="PTHR43834:SF6">
    <property type="entry name" value="GTPASE DER"/>
    <property type="match status" value="1"/>
</dbReference>
<comment type="function">
    <text evidence="8 10">GTPase that plays an essential role in the late steps of ribosome biogenesis.</text>
</comment>
<dbReference type="CDD" id="cd01895">
    <property type="entry name" value="EngA2"/>
    <property type="match status" value="1"/>
</dbReference>